<dbReference type="InterPro" id="IPR037235">
    <property type="entry name" value="TRCF-like_C_D7"/>
</dbReference>
<keyword evidence="7 9" id="KW-0238">DNA-binding</keyword>
<comment type="similarity">
    <text evidence="9">In the C-terminal section; belongs to the helicase family. RecG subfamily.</text>
</comment>
<evidence type="ECO:0000256" key="9">
    <source>
        <dbReference type="HAMAP-Rule" id="MF_00969"/>
    </source>
</evidence>
<comment type="function">
    <text evidence="9">Couples transcription and DNA repair by recognizing RNA polymerase (RNAP) stalled at DNA lesions. Mediates ATP-dependent release of RNAP and its truncated transcript from the DNA, and recruitment of nucleotide excision repair machinery to the damaged site.</text>
</comment>
<evidence type="ECO:0000259" key="11">
    <source>
        <dbReference type="PROSITE" id="PS51194"/>
    </source>
</evidence>
<dbReference type="InterPro" id="IPR047112">
    <property type="entry name" value="RecG/Mfd"/>
</dbReference>
<evidence type="ECO:0000256" key="2">
    <source>
        <dbReference type="ARBA" id="ARBA00022741"/>
    </source>
</evidence>
<dbReference type="PANTHER" id="PTHR47964:SF1">
    <property type="entry name" value="ATP-DEPENDENT DNA HELICASE HOMOLOG RECG, CHLOROPLASTIC"/>
    <property type="match status" value="1"/>
</dbReference>
<dbReference type="Pfam" id="PF03461">
    <property type="entry name" value="TRCF"/>
    <property type="match status" value="1"/>
</dbReference>
<dbReference type="Proteomes" id="UP000277108">
    <property type="component" value="Unassembled WGS sequence"/>
</dbReference>
<dbReference type="GO" id="GO:0006355">
    <property type="term" value="P:regulation of DNA-templated transcription"/>
    <property type="evidence" value="ECO:0007669"/>
    <property type="project" value="UniProtKB-UniRule"/>
</dbReference>
<dbReference type="HAMAP" id="MF_00969">
    <property type="entry name" value="TRCF"/>
    <property type="match status" value="1"/>
</dbReference>
<keyword evidence="2 9" id="KW-0547">Nucleotide-binding</keyword>
<protein>
    <recommendedName>
        <fullName evidence="9">Transcription-repair-coupling factor</fullName>
        <shortName evidence="9">TRCF</shortName>
        <ecNumber evidence="9">3.6.4.-</ecNumber>
    </recommendedName>
</protein>
<dbReference type="EC" id="3.6.4.-" evidence="9"/>
<dbReference type="SUPFAM" id="SSF141259">
    <property type="entry name" value="CarD-like"/>
    <property type="match status" value="1"/>
</dbReference>
<comment type="caution">
    <text evidence="12">The sequence shown here is derived from an EMBL/GenBank/DDBJ whole genome shotgun (WGS) entry which is preliminary data.</text>
</comment>
<name>A0A3N5BAR0_9BACL</name>
<evidence type="ECO:0000256" key="7">
    <source>
        <dbReference type="ARBA" id="ARBA00023125"/>
    </source>
</evidence>
<dbReference type="SMART" id="SM01058">
    <property type="entry name" value="CarD_TRCF"/>
    <property type="match status" value="1"/>
</dbReference>
<keyword evidence="6 9" id="KW-0067">ATP-binding</keyword>
<evidence type="ECO:0000256" key="3">
    <source>
        <dbReference type="ARBA" id="ARBA00022763"/>
    </source>
</evidence>
<dbReference type="InterPro" id="IPR041471">
    <property type="entry name" value="UvrB_inter"/>
</dbReference>
<keyword evidence="13" id="KW-1185">Reference proteome</keyword>
<dbReference type="Pfam" id="PF00270">
    <property type="entry name" value="DEAD"/>
    <property type="match status" value="1"/>
</dbReference>
<dbReference type="NCBIfam" id="TIGR00580">
    <property type="entry name" value="mfd"/>
    <property type="match status" value="1"/>
</dbReference>
<dbReference type="AlphaFoldDB" id="A0A3N5BAR0"/>
<comment type="similarity">
    <text evidence="9">In the N-terminal section; belongs to the UvrB family.</text>
</comment>
<dbReference type="PANTHER" id="PTHR47964">
    <property type="entry name" value="ATP-DEPENDENT DNA HELICASE HOMOLOG RECG, CHLOROPLASTIC"/>
    <property type="match status" value="1"/>
</dbReference>
<evidence type="ECO:0000313" key="13">
    <source>
        <dbReference type="Proteomes" id="UP000277108"/>
    </source>
</evidence>
<dbReference type="InterPro" id="IPR004576">
    <property type="entry name" value="Mfd"/>
</dbReference>
<dbReference type="SMART" id="SM00490">
    <property type="entry name" value="HELICc"/>
    <property type="match status" value="1"/>
</dbReference>
<dbReference type="Gene3D" id="3.90.1150.50">
    <property type="entry name" value="Transcription-repair-coupling factor, D7 domain"/>
    <property type="match status" value="1"/>
</dbReference>
<dbReference type="InterPro" id="IPR011545">
    <property type="entry name" value="DEAD/DEAH_box_helicase_dom"/>
</dbReference>
<dbReference type="PROSITE" id="PS51194">
    <property type="entry name" value="HELICASE_CTER"/>
    <property type="match status" value="1"/>
</dbReference>
<dbReference type="GO" id="GO:0005737">
    <property type="term" value="C:cytoplasm"/>
    <property type="evidence" value="ECO:0007669"/>
    <property type="project" value="UniProtKB-SubCell"/>
</dbReference>
<gene>
    <name evidence="9" type="primary">mfd</name>
    <name evidence="12" type="ORF">EDD62_1775</name>
</gene>
<comment type="subcellular location">
    <subcellularLocation>
        <location evidence="9">Cytoplasm</location>
    </subcellularLocation>
</comment>
<dbReference type="GO" id="GO:0003684">
    <property type="term" value="F:damaged DNA binding"/>
    <property type="evidence" value="ECO:0007669"/>
    <property type="project" value="InterPro"/>
</dbReference>
<proteinExistence type="inferred from homology"/>
<dbReference type="EMBL" id="RKRK01000007">
    <property type="protein sequence ID" value="RPF54473.1"/>
    <property type="molecule type" value="Genomic_DNA"/>
</dbReference>
<evidence type="ECO:0000256" key="6">
    <source>
        <dbReference type="ARBA" id="ARBA00022840"/>
    </source>
</evidence>
<dbReference type="SMART" id="SM00982">
    <property type="entry name" value="TRCF"/>
    <property type="match status" value="1"/>
</dbReference>
<sequence length="1176" mass="136488">MIRAIENDSRFLEMCESIQSGQTLITGLTHSAKAMMIARAYLSLKESIYIITPNLYYAEKLSQDLLQYCEPQVIYVYGIQNYALELYSTSSPELLAERIRFQDALSNQQKGIYIIPVEGLMKRVTPKKLWQSHYLEIDYQTTIDRDELLKKLINIGYERRNRVTSIGEYAVRGDIIDVFPIYGDPIRIELFGDEIDYIKLIDIDSQRSKDRLESYVIPKATEFVMTDDLREKLRQQMNDKVDELIKAANTKEDQDGWESFKKLIDYQFNQYLNHRFIGKYIGLIDEYNRNILSYIESSQPIILVDEFRRVEESESVTATELNTFTQDLLMQYKSLPNALGVLDTDLKAIVERYNASFLSLFTTNMDTRIEHTLKFSCKPIEGINGQYDILSSMMHKYMQDEYIVQCIVSTDIRMKKVQQMLMDFDLPVYMETIPREATRGIVISKGHPSEGFDLPYMKYALFTDVELFGDTKQKRKNKTTSKLTNAEKIKSYQELKKGDYVVHIHHGVGQYLGIETMYINKMHQDYMKIQYKGTDQLFVPIDQMDLVQKYVANDNVTPKIYKLGGTDWQKTKARVRASIDDIAEQLMKLYEERSRAKGHKFQKDTSEQQTFELDFPYEPTIDQVRSLNEIKHDMEDDKPMDRLLCGDVGYGKTEVAVRAAFKAVMEGKQVAFLVPTTILAQQHYETIIERMSEYPIEVRLMSRFRTTKQINETKKGLKEGIIDIVVGTHKLLGKTIEYKDLGLLIVDEEQRFGVRHKERIKQLKMNVDVLTLTATPIPRTLHMSLLGVRDLSVIETPPENRFPVQTYVIEHNKKFIKEAIQRELSRDGQVFYLYNKVKTIYQKQEELSLLVPEASIAIAHGQMGERELEEVMIAFVNGEYDILLTTTIIETGVDVPNANTLIVEDADRFGLSQLYQLRGRVGRSHRMSYAYLTHAPRKVLTEVAEKRLQAIKEFTDLGSGFKIAMRDLNIRGAGDLLGKEQHGFIDSVGYDLYSEMLQEAVHEKQIEHNLIEEVVEEQGPSNKSFEVEMNLLLDAYIPTDYIIDEHDKIDVYKRLQQIHHHEVDDLIDELIDRFGEYPKSVEYLIDIVEIKSMAKEAFVRTIKQQDKKVYIIISEHGSNVIHGEYLFNGLNEYGRKIQVEYKDGEITLTYHVGQGEWIKELKQIIKHIGQSYDPNE</sequence>
<dbReference type="Pfam" id="PF00271">
    <property type="entry name" value="Helicase_C"/>
    <property type="match status" value="1"/>
</dbReference>
<dbReference type="Pfam" id="PF02559">
    <property type="entry name" value="CarD_TRCF_RID"/>
    <property type="match status" value="1"/>
</dbReference>
<keyword evidence="3 9" id="KW-0227">DNA damage</keyword>
<dbReference type="Gene3D" id="2.40.10.170">
    <property type="match status" value="1"/>
</dbReference>
<organism evidence="12 13">
    <name type="scientific">Abyssicoccus albus</name>
    <dbReference type="NCBI Taxonomy" id="1817405"/>
    <lineage>
        <taxon>Bacteria</taxon>
        <taxon>Bacillati</taxon>
        <taxon>Bacillota</taxon>
        <taxon>Bacilli</taxon>
        <taxon>Bacillales</taxon>
        <taxon>Abyssicoccaceae</taxon>
    </lineage>
</organism>
<reference evidence="12 13" key="1">
    <citation type="submission" date="2018-11" db="EMBL/GenBank/DDBJ databases">
        <title>Genomic Encyclopedia of Type Strains, Phase IV (KMG-IV): sequencing the most valuable type-strain genomes for metagenomic binning, comparative biology and taxonomic classification.</title>
        <authorList>
            <person name="Goeker M."/>
        </authorList>
    </citation>
    <scope>NUCLEOTIDE SEQUENCE [LARGE SCALE GENOMIC DNA]</scope>
    <source>
        <strain evidence="12 13">DSM 29158</strain>
    </source>
</reference>
<evidence type="ECO:0000256" key="8">
    <source>
        <dbReference type="ARBA" id="ARBA00023204"/>
    </source>
</evidence>
<dbReference type="SUPFAM" id="SSF143517">
    <property type="entry name" value="TRCF domain-like"/>
    <property type="match status" value="1"/>
</dbReference>
<dbReference type="Gene3D" id="3.40.50.11180">
    <property type="match status" value="1"/>
</dbReference>
<accession>A0A3N5BAR0</accession>
<dbReference type="CDD" id="cd17991">
    <property type="entry name" value="DEXHc_TRCF"/>
    <property type="match status" value="1"/>
</dbReference>
<keyword evidence="4 9" id="KW-0378">Hydrolase</keyword>
<dbReference type="GO" id="GO:0005524">
    <property type="term" value="F:ATP binding"/>
    <property type="evidence" value="ECO:0007669"/>
    <property type="project" value="UniProtKB-UniRule"/>
</dbReference>
<keyword evidence="8 9" id="KW-0234">DNA repair</keyword>
<dbReference type="Gene3D" id="3.40.50.300">
    <property type="entry name" value="P-loop containing nucleotide triphosphate hydrolases"/>
    <property type="match status" value="2"/>
</dbReference>
<evidence type="ECO:0000256" key="1">
    <source>
        <dbReference type="ARBA" id="ARBA00022490"/>
    </source>
</evidence>
<keyword evidence="5" id="KW-0347">Helicase</keyword>
<dbReference type="GO" id="GO:0016787">
    <property type="term" value="F:hydrolase activity"/>
    <property type="evidence" value="ECO:0007669"/>
    <property type="project" value="UniProtKB-KW"/>
</dbReference>
<dbReference type="InterPro" id="IPR003711">
    <property type="entry name" value="CarD-like/TRCF_RID"/>
</dbReference>
<dbReference type="Pfam" id="PF17757">
    <property type="entry name" value="UvrB_inter"/>
    <property type="match status" value="1"/>
</dbReference>
<evidence type="ECO:0000256" key="4">
    <source>
        <dbReference type="ARBA" id="ARBA00022801"/>
    </source>
</evidence>
<dbReference type="RefSeq" id="WP_123808741.1">
    <property type="nucleotide sequence ID" value="NZ_RKRK01000007.1"/>
</dbReference>
<dbReference type="PROSITE" id="PS51192">
    <property type="entry name" value="HELICASE_ATP_BIND_1"/>
    <property type="match status" value="1"/>
</dbReference>
<keyword evidence="1 9" id="KW-0963">Cytoplasm</keyword>
<dbReference type="InterPro" id="IPR001650">
    <property type="entry name" value="Helicase_C-like"/>
</dbReference>
<dbReference type="InterPro" id="IPR014001">
    <property type="entry name" value="Helicase_ATP-bd"/>
</dbReference>
<dbReference type="InterPro" id="IPR036101">
    <property type="entry name" value="CarD-like/TRCF_RID_sf"/>
</dbReference>
<dbReference type="Gene3D" id="3.30.2060.10">
    <property type="entry name" value="Penicillin-binding protein 1b domain"/>
    <property type="match status" value="1"/>
</dbReference>
<dbReference type="SUPFAM" id="SSF52540">
    <property type="entry name" value="P-loop containing nucleoside triphosphate hydrolases"/>
    <property type="match status" value="4"/>
</dbReference>
<evidence type="ECO:0000259" key="10">
    <source>
        <dbReference type="PROSITE" id="PS51192"/>
    </source>
</evidence>
<feature type="domain" description="Helicase ATP-binding" evidence="10">
    <location>
        <begin position="633"/>
        <end position="794"/>
    </location>
</feature>
<dbReference type="InterPro" id="IPR027417">
    <property type="entry name" value="P-loop_NTPase"/>
</dbReference>
<evidence type="ECO:0000256" key="5">
    <source>
        <dbReference type="ARBA" id="ARBA00022806"/>
    </source>
</evidence>
<dbReference type="OrthoDB" id="9804325at2"/>
<dbReference type="GO" id="GO:0000716">
    <property type="term" value="P:transcription-coupled nucleotide-excision repair, DNA damage recognition"/>
    <property type="evidence" value="ECO:0007669"/>
    <property type="project" value="UniProtKB-UniRule"/>
</dbReference>
<dbReference type="InterPro" id="IPR005118">
    <property type="entry name" value="TRCF_C"/>
</dbReference>
<evidence type="ECO:0000313" key="12">
    <source>
        <dbReference type="EMBL" id="RPF54473.1"/>
    </source>
</evidence>
<dbReference type="SMART" id="SM00487">
    <property type="entry name" value="DEXDc"/>
    <property type="match status" value="1"/>
</dbReference>
<feature type="domain" description="Helicase C-terminal" evidence="11">
    <location>
        <begin position="803"/>
        <end position="969"/>
    </location>
</feature>
<dbReference type="GO" id="GO:0003678">
    <property type="term" value="F:DNA helicase activity"/>
    <property type="evidence" value="ECO:0007669"/>
    <property type="project" value="TreeGrafter"/>
</dbReference>